<organism evidence="1 2">
    <name type="scientific">Rubus argutus</name>
    <name type="common">Southern blackberry</name>
    <dbReference type="NCBI Taxonomy" id="59490"/>
    <lineage>
        <taxon>Eukaryota</taxon>
        <taxon>Viridiplantae</taxon>
        <taxon>Streptophyta</taxon>
        <taxon>Embryophyta</taxon>
        <taxon>Tracheophyta</taxon>
        <taxon>Spermatophyta</taxon>
        <taxon>Magnoliopsida</taxon>
        <taxon>eudicotyledons</taxon>
        <taxon>Gunneridae</taxon>
        <taxon>Pentapetalae</taxon>
        <taxon>rosids</taxon>
        <taxon>fabids</taxon>
        <taxon>Rosales</taxon>
        <taxon>Rosaceae</taxon>
        <taxon>Rosoideae</taxon>
        <taxon>Rosoideae incertae sedis</taxon>
        <taxon>Rubus</taxon>
    </lineage>
</organism>
<dbReference type="Proteomes" id="UP001457282">
    <property type="component" value="Unassembled WGS sequence"/>
</dbReference>
<evidence type="ECO:0000313" key="2">
    <source>
        <dbReference type="Proteomes" id="UP001457282"/>
    </source>
</evidence>
<name>A0AAW1VRA3_RUBAR</name>
<keyword evidence="2" id="KW-1185">Reference proteome</keyword>
<sequence>MVDYYSITVDVKTWLKRNYMVTIPDSNKEEFQSLFAHGSYGKHYIGALERGKTFIHHFNDGVREHLPLERIIEKFFQCCPTLHMDLFKNLFDSDFDFSIFFEGEIWESMREKHLEMFEKKKNVGGQI</sequence>
<comment type="caution">
    <text evidence="1">The sequence shown here is derived from an EMBL/GenBank/DDBJ whole genome shotgun (WGS) entry which is preliminary data.</text>
</comment>
<gene>
    <name evidence="1" type="ORF">M0R45_002502</name>
</gene>
<reference evidence="1 2" key="1">
    <citation type="journal article" date="2023" name="G3 (Bethesda)">
        <title>A chromosome-length genome assembly and annotation of blackberry (Rubus argutus, cv. 'Hillquist').</title>
        <authorList>
            <person name="Bruna T."/>
            <person name="Aryal R."/>
            <person name="Dudchenko O."/>
            <person name="Sargent D.J."/>
            <person name="Mead D."/>
            <person name="Buti M."/>
            <person name="Cavallini A."/>
            <person name="Hytonen T."/>
            <person name="Andres J."/>
            <person name="Pham M."/>
            <person name="Weisz D."/>
            <person name="Mascagni F."/>
            <person name="Usai G."/>
            <person name="Natali L."/>
            <person name="Bassil N."/>
            <person name="Fernandez G.E."/>
            <person name="Lomsadze A."/>
            <person name="Armour M."/>
            <person name="Olukolu B."/>
            <person name="Poorten T."/>
            <person name="Britton C."/>
            <person name="Davik J."/>
            <person name="Ashrafi H."/>
            <person name="Aiden E.L."/>
            <person name="Borodovsky M."/>
            <person name="Worthington M."/>
        </authorList>
    </citation>
    <scope>NUCLEOTIDE SEQUENCE [LARGE SCALE GENOMIC DNA]</scope>
    <source>
        <strain evidence="1">PI 553951</strain>
    </source>
</reference>
<proteinExistence type="predicted"/>
<accession>A0AAW1VRA3</accession>
<evidence type="ECO:0000313" key="1">
    <source>
        <dbReference type="EMBL" id="KAK9907005.1"/>
    </source>
</evidence>
<dbReference type="AlphaFoldDB" id="A0AAW1VRA3"/>
<protein>
    <submittedName>
        <fullName evidence="1">Uncharacterized protein</fullName>
    </submittedName>
</protein>
<dbReference type="EMBL" id="JBEDUW010000046">
    <property type="protein sequence ID" value="KAK9907005.1"/>
    <property type="molecule type" value="Genomic_DNA"/>
</dbReference>